<dbReference type="PANTHER" id="PTHR46586">
    <property type="entry name" value="ANKYRIN REPEAT-CONTAINING PROTEIN"/>
    <property type="match status" value="1"/>
</dbReference>
<dbReference type="SUPFAM" id="SSF48403">
    <property type="entry name" value="Ankyrin repeat"/>
    <property type="match status" value="2"/>
</dbReference>
<dbReference type="SUPFAM" id="SSF140860">
    <property type="entry name" value="Pseudo ankyrin repeat-like"/>
    <property type="match status" value="1"/>
</dbReference>
<evidence type="ECO:0000313" key="2">
    <source>
        <dbReference type="Proteomes" id="UP000001396"/>
    </source>
</evidence>
<name>D3AXR4_HETP5</name>
<dbReference type="FunCoup" id="D3AXR4">
    <property type="interactions" value="23"/>
</dbReference>
<dbReference type="InterPro" id="IPR036770">
    <property type="entry name" value="Ankyrin_rpt-contain_sf"/>
</dbReference>
<protein>
    <submittedName>
        <fullName evidence="1">Uncharacterized protein</fullName>
    </submittedName>
</protein>
<dbReference type="EMBL" id="ADBJ01000004">
    <property type="protein sequence ID" value="EFA85741.1"/>
    <property type="molecule type" value="Genomic_DNA"/>
</dbReference>
<dbReference type="InParanoid" id="D3AXR4"/>
<dbReference type="GeneID" id="31356501"/>
<accession>D3AXR4</accession>
<dbReference type="Pfam" id="PF12796">
    <property type="entry name" value="Ank_2"/>
    <property type="match status" value="1"/>
</dbReference>
<keyword evidence="2" id="KW-1185">Reference proteome</keyword>
<gene>
    <name evidence="1" type="ORF">PPL_00971</name>
</gene>
<dbReference type="InterPro" id="IPR052050">
    <property type="entry name" value="SecEffector_AnkRepeat"/>
</dbReference>
<dbReference type="AlphaFoldDB" id="D3AXR4"/>
<dbReference type="RefSeq" id="XP_020437847.1">
    <property type="nucleotide sequence ID" value="XM_020571989.1"/>
</dbReference>
<comment type="caution">
    <text evidence="1">The sequence shown here is derived from an EMBL/GenBank/DDBJ whole genome shotgun (WGS) entry which is preliminary data.</text>
</comment>
<dbReference type="STRING" id="670386.D3AXR4"/>
<dbReference type="InterPro" id="IPR002110">
    <property type="entry name" value="Ankyrin_rpt"/>
</dbReference>
<sequence length="705" mass="82192">MEIFRHHILVFKLLWSFDKDDKGYSEISIKRWDRLSFKWICKNRYMNLLKYWMSIHYDLCVELERTVLKKLPMSLDKYDERLDLYTPLINFSGLQYFLRYNTDFKMLTDIYENFNSYFQLAMKLVKSNNSKSYNVLEEACFSGNKQIVEFLVDKGFTHQIKHRLLNNACVSNNIETVDYVMTLDTFTITEVNQIFNGRSDKHAIKEDIVIHVYQKMSSQTEIIISIFTFRKFIRNNYMKLLNLILTEKYTFKTEEPEIIGYLSLLDETVQVGLEMFYFVQKHFSDIISGSMVITANRCSELVDLLGHDFELLAKYYPKNVPEYEAHKSQADAIKRNNLKTLQWLVAFEGPSKFNTGIIYDYALRGRDLDIIHFVSSKYIDKQIYEGERTKTINAIAQVGDIQVMKIIHDMGCEFTPEAMTIAARHGHLELVKFLKENRTEGCQPYTVAWCIQAGQTEVVDYLLENCLSFLDLKSIDPIKNACRLGDLPMLIKLLRYGFSIDTGAMDEAAAAYQLHIVDYLHQNRTEGCSPHAINQASFNGYIEIVRYLSEKRKEGCSHIAMDGAIQNGHMELLKYLHANRTEGCSHVGIDKAIANNQFETVRFVVENRRERWTERGIRYGLEKKNFKLVRYCLKNQPLEPTTELTTEIFKNTKLTNLFLFNLGLIEKQVIINRLKALNTSNTIDYDQVIFNSNLLDLPFPNLSNT</sequence>
<dbReference type="Gene3D" id="1.25.40.20">
    <property type="entry name" value="Ankyrin repeat-containing domain"/>
    <property type="match status" value="1"/>
</dbReference>
<proteinExistence type="predicted"/>
<reference evidence="1 2" key="1">
    <citation type="journal article" date="2011" name="Genome Res.">
        <title>Phylogeny-wide analysis of social amoeba genomes highlights ancient origins for complex intercellular communication.</title>
        <authorList>
            <person name="Heidel A.J."/>
            <person name="Lawal H.M."/>
            <person name="Felder M."/>
            <person name="Schilde C."/>
            <person name="Helps N.R."/>
            <person name="Tunggal B."/>
            <person name="Rivero F."/>
            <person name="John U."/>
            <person name="Schleicher M."/>
            <person name="Eichinger L."/>
            <person name="Platzer M."/>
            <person name="Noegel A.A."/>
            <person name="Schaap P."/>
            <person name="Gloeckner G."/>
        </authorList>
    </citation>
    <scope>NUCLEOTIDE SEQUENCE [LARGE SCALE GENOMIC DNA]</scope>
    <source>
        <strain evidence="2">ATCC 26659 / Pp 5 / PN500</strain>
    </source>
</reference>
<evidence type="ECO:0000313" key="1">
    <source>
        <dbReference type="EMBL" id="EFA85741.1"/>
    </source>
</evidence>
<dbReference type="PANTHER" id="PTHR46586:SF3">
    <property type="entry name" value="ANKYRIN REPEAT-CONTAINING PROTEIN"/>
    <property type="match status" value="1"/>
</dbReference>
<organism evidence="1 2">
    <name type="scientific">Heterostelium pallidum (strain ATCC 26659 / Pp 5 / PN500)</name>
    <name type="common">Cellular slime mold</name>
    <name type="synonym">Polysphondylium pallidum</name>
    <dbReference type="NCBI Taxonomy" id="670386"/>
    <lineage>
        <taxon>Eukaryota</taxon>
        <taxon>Amoebozoa</taxon>
        <taxon>Evosea</taxon>
        <taxon>Eumycetozoa</taxon>
        <taxon>Dictyostelia</taxon>
        <taxon>Acytosteliales</taxon>
        <taxon>Acytosteliaceae</taxon>
        <taxon>Heterostelium</taxon>
    </lineage>
</organism>
<dbReference type="Proteomes" id="UP000001396">
    <property type="component" value="Unassembled WGS sequence"/>
</dbReference>